<protein>
    <submittedName>
        <fullName evidence="3">Class I SAM-dependent methyltransferase</fullName>
    </submittedName>
</protein>
<gene>
    <name evidence="3" type="ORF">E1263_34440</name>
</gene>
<organism evidence="3 4">
    <name type="scientific">Kribbella antibiotica</name>
    <dbReference type="NCBI Taxonomy" id="190195"/>
    <lineage>
        <taxon>Bacteria</taxon>
        <taxon>Bacillati</taxon>
        <taxon>Actinomycetota</taxon>
        <taxon>Actinomycetes</taxon>
        <taxon>Propionibacteriales</taxon>
        <taxon>Kribbellaceae</taxon>
        <taxon>Kribbella</taxon>
    </lineage>
</organism>
<dbReference type="PANTHER" id="PTHR43861:SF3">
    <property type="entry name" value="PUTATIVE (AFU_ORTHOLOGUE AFUA_2G14390)-RELATED"/>
    <property type="match status" value="1"/>
</dbReference>
<dbReference type="SUPFAM" id="SSF53335">
    <property type="entry name" value="S-adenosyl-L-methionine-dependent methyltransferases"/>
    <property type="match status" value="1"/>
</dbReference>
<keyword evidence="4" id="KW-1185">Reference proteome</keyword>
<dbReference type="EMBL" id="SMKX01000150">
    <property type="protein sequence ID" value="TDD47505.1"/>
    <property type="molecule type" value="Genomic_DNA"/>
</dbReference>
<keyword evidence="3" id="KW-0489">Methyltransferase</keyword>
<evidence type="ECO:0000313" key="3">
    <source>
        <dbReference type="EMBL" id="TDD47505.1"/>
    </source>
</evidence>
<dbReference type="OrthoDB" id="116799at2"/>
<evidence type="ECO:0000259" key="2">
    <source>
        <dbReference type="Pfam" id="PF13649"/>
    </source>
</evidence>
<dbReference type="AlphaFoldDB" id="A0A4R4YQL7"/>
<dbReference type="Pfam" id="PF13649">
    <property type="entry name" value="Methyltransf_25"/>
    <property type="match status" value="1"/>
</dbReference>
<sequence>MSGSLGPPLPEGVTMEEYYRERATEYDKIYEKPERQEDLATLRGLLPPLVAGRSVLEIACGTGYWTTVLASSARSVLATDLNESTLAVARTRSYASPVRFAVADAFDLAAVPGEFDVIFVGFFWSHVLRAEVGQFVDGLLSRSPLVILADNRYVEGSSSPITRVGGAGDTYQTRRLSDGREFEVLKNFPSPVEFAGCRTDLTYYWLASVSR</sequence>
<dbReference type="InterPro" id="IPR041698">
    <property type="entry name" value="Methyltransf_25"/>
</dbReference>
<dbReference type="GO" id="GO:0032259">
    <property type="term" value="P:methylation"/>
    <property type="evidence" value="ECO:0007669"/>
    <property type="project" value="UniProtKB-KW"/>
</dbReference>
<evidence type="ECO:0000256" key="1">
    <source>
        <dbReference type="ARBA" id="ARBA00022679"/>
    </source>
</evidence>
<dbReference type="CDD" id="cd02440">
    <property type="entry name" value="AdoMet_MTases"/>
    <property type="match status" value="1"/>
</dbReference>
<dbReference type="Gene3D" id="3.40.50.150">
    <property type="entry name" value="Vaccinia Virus protein VP39"/>
    <property type="match status" value="1"/>
</dbReference>
<keyword evidence="1 3" id="KW-0808">Transferase</keyword>
<dbReference type="PANTHER" id="PTHR43861">
    <property type="entry name" value="TRANS-ACONITATE 2-METHYLTRANSFERASE-RELATED"/>
    <property type="match status" value="1"/>
</dbReference>
<comment type="caution">
    <text evidence="3">The sequence shown here is derived from an EMBL/GenBank/DDBJ whole genome shotgun (WGS) entry which is preliminary data.</text>
</comment>
<accession>A0A4R4YQL7</accession>
<dbReference type="InterPro" id="IPR029063">
    <property type="entry name" value="SAM-dependent_MTases_sf"/>
</dbReference>
<dbReference type="Proteomes" id="UP000295124">
    <property type="component" value="Unassembled WGS sequence"/>
</dbReference>
<proteinExistence type="predicted"/>
<evidence type="ECO:0000313" key="4">
    <source>
        <dbReference type="Proteomes" id="UP000295124"/>
    </source>
</evidence>
<name>A0A4R4YQL7_9ACTN</name>
<dbReference type="GO" id="GO:0008168">
    <property type="term" value="F:methyltransferase activity"/>
    <property type="evidence" value="ECO:0007669"/>
    <property type="project" value="UniProtKB-KW"/>
</dbReference>
<feature type="domain" description="Methyltransferase" evidence="2">
    <location>
        <begin position="55"/>
        <end position="134"/>
    </location>
</feature>
<reference evidence="3 4" key="1">
    <citation type="submission" date="2019-03" db="EMBL/GenBank/DDBJ databases">
        <title>Draft genome sequences of novel Actinobacteria.</title>
        <authorList>
            <person name="Sahin N."/>
            <person name="Ay H."/>
            <person name="Saygin H."/>
        </authorList>
    </citation>
    <scope>NUCLEOTIDE SEQUENCE [LARGE SCALE GENOMIC DNA]</scope>
    <source>
        <strain evidence="3 4">JCM 13523</strain>
    </source>
</reference>